<evidence type="ECO:0000313" key="1">
    <source>
        <dbReference type="EMBL" id="CRL08716.1"/>
    </source>
</evidence>
<gene>
    <name evidence="1" type="ORF">CLUMA_CG021575</name>
</gene>
<protein>
    <submittedName>
        <fullName evidence="1">CLUMA_CG021575, isoform A</fullName>
    </submittedName>
</protein>
<dbReference type="Proteomes" id="UP000183832">
    <property type="component" value="Unassembled WGS sequence"/>
</dbReference>
<dbReference type="EMBL" id="CVRI01000075">
    <property type="protein sequence ID" value="CRL08716.1"/>
    <property type="molecule type" value="Genomic_DNA"/>
</dbReference>
<keyword evidence="2" id="KW-1185">Reference proteome</keyword>
<evidence type="ECO:0000313" key="2">
    <source>
        <dbReference type="Proteomes" id="UP000183832"/>
    </source>
</evidence>
<name>A0A1J1JA18_9DIPT</name>
<proteinExistence type="predicted"/>
<dbReference type="AlphaFoldDB" id="A0A1J1JA18"/>
<sequence>MLSSLNNDETTQSCGEGDEDCCQVFKSLMECAIFIRRNELSRRSSRLTFPIENIFSFLNVLSQTMLIHIKVKKEGKSLTQTKIERLPFLSLVQQPLKHDKYDHVNVIEGLLLTFNINKICFRHTFVQSEELYIHLRFRNICRAFISFNFLLACVNVFDKSHQDHSLSSDCLAPYRLQRRYRFDENENLIVYPRERLSQHRHYCQHNHSAPYDSHIEVELNCCNP</sequence>
<reference evidence="1 2" key="1">
    <citation type="submission" date="2015-04" db="EMBL/GenBank/DDBJ databases">
        <authorList>
            <person name="Syromyatnikov M.Y."/>
            <person name="Popov V.N."/>
        </authorList>
    </citation>
    <scope>NUCLEOTIDE SEQUENCE [LARGE SCALE GENOMIC DNA]</scope>
</reference>
<accession>A0A1J1JA18</accession>
<organism evidence="1 2">
    <name type="scientific">Clunio marinus</name>
    <dbReference type="NCBI Taxonomy" id="568069"/>
    <lineage>
        <taxon>Eukaryota</taxon>
        <taxon>Metazoa</taxon>
        <taxon>Ecdysozoa</taxon>
        <taxon>Arthropoda</taxon>
        <taxon>Hexapoda</taxon>
        <taxon>Insecta</taxon>
        <taxon>Pterygota</taxon>
        <taxon>Neoptera</taxon>
        <taxon>Endopterygota</taxon>
        <taxon>Diptera</taxon>
        <taxon>Nematocera</taxon>
        <taxon>Chironomoidea</taxon>
        <taxon>Chironomidae</taxon>
        <taxon>Clunio</taxon>
    </lineage>
</organism>